<organism evidence="5 6">
    <name type="scientific">Paracoccus jeotgali</name>
    <dbReference type="NCBI Taxonomy" id="2065379"/>
    <lineage>
        <taxon>Bacteria</taxon>
        <taxon>Pseudomonadati</taxon>
        <taxon>Pseudomonadota</taxon>
        <taxon>Alphaproteobacteria</taxon>
        <taxon>Rhodobacterales</taxon>
        <taxon>Paracoccaceae</taxon>
        <taxon>Paracoccus</taxon>
    </lineage>
</organism>
<keyword evidence="2 5" id="KW-0436">Ligase</keyword>
<dbReference type="GO" id="GO:0006631">
    <property type="term" value="P:fatty acid metabolic process"/>
    <property type="evidence" value="ECO:0007669"/>
    <property type="project" value="TreeGrafter"/>
</dbReference>
<dbReference type="KEGG" id="paru:CYR75_11725"/>
<accession>A0A2K9MGT3</accession>
<comment type="similarity">
    <text evidence="1">Belongs to the ATP-dependent AMP-binding enzyme family.</text>
</comment>
<dbReference type="RefSeq" id="WP_101500202.1">
    <property type="nucleotide sequence ID" value="NZ_CP025583.1"/>
</dbReference>
<dbReference type="PANTHER" id="PTHR43201">
    <property type="entry name" value="ACYL-COA SYNTHETASE"/>
    <property type="match status" value="1"/>
</dbReference>
<dbReference type="CDD" id="cd04433">
    <property type="entry name" value="AFD_class_I"/>
    <property type="match status" value="1"/>
</dbReference>
<feature type="domain" description="AMP-binding enzyme C-terminal" evidence="4">
    <location>
        <begin position="479"/>
        <end position="556"/>
    </location>
</feature>
<protein>
    <submittedName>
        <fullName evidence="5">Short-chain-fatty-acid--CoA ligase</fullName>
    </submittedName>
</protein>
<dbReference type="InterPro" id="IPR000873">
    <property type="entry name" value="AMP-dep_synth/lig_dom"/>
</dbReference>
<dbReference type="InterPro" id="IPR042099">
    <property type="entry name" value="ANL_N_sf"/>
</dbReference>
<sequence length="579" mass="63135">MCSAVQTRHEDVSATPLLLGELLLRRRADAADRCALIDPPDRARVTDGPAQRLTWREVGERVDRLSLALLDAGVRKGSMVLSPAPTVHETIIVQLAILRLGAICAPVPIQYREHELARLMDVVEPDAIVGFARLGKCAHMQMLQMLHDLVAKRGKDIPLLAYGPDLPDGVIALDPDAARAPDDAELQRLARYDAALQLGPDDTAMIVFSSGSEASPKAVRRSHSNQMHQRRFLADIGGLQDGACFMSPRMLNTIGAITTGLVPWLELGGRMVLHQPFDMEVFLQQIRDERPEMTSAPPAILQMILQRDDAGEAVDLSSLHHITSGSAQLSPSVVHAFRERFGIDIVNVYGSSEGALLVSSEADMAAPEDRAAFFPAYGWNGFRSALPCATEVETKLVSPDTGEVITEPGVPGELCVRSPLVFDSYWNDPARTAAAFDDEGYYRTGDLFEHAGGGRPYYRFVGRLKNMIVRGGMNISAEEIEGLLIDHPKLREVCVVGRPDPKLAEIVAAVVVPKPGQSVTLDELIAYLRDDCHVAVFKLPQHLTVIEHMPRAGGGKVDIGALRDLVATDARKETEKETT</sequence>
<evidence type="ECO:0000259" key="3">
    <source>
        <dbReference type="Pfam" id="PF00501"/>
    </source>
</evidence>
<proteinExistence type="inferred from homology"/>
<dbReference type="Gene3D" id="3.40.50.12780">
    <property type="entry name" value="N-terminal domain of ligase-like"/>
    <property type="match status" value="1"/>
</dbReference>
<keyword evidence="6" id="KW-1185">Reference proteome</keyword>
<dbReference type="GO" id="GO:0031956">
    <property type="term" value="F:medium-chain fatty acid-CoA ligase activity"/>
    <property type="evidence" value="ECO:0007669"/>
    <property type="project" value="TreeGrafter"/>
</dbReference>
<name>A0A2K9MGT3_9RHOB</name>
<dbReference type="Gene3D" id="3.30.300.30">
    <property type="match status" value="1"/>
</dbReference>
<evidence type="ECO:0000313" key="6">
    <source>
        <dbReference type="Proteomes" id="UP000234882"/>
    </source>
</evidence>
<evidence type="ECO:0000313" key="5">
    <source>
        <dbReference type="EMBL" id="AUM74857.1"/>
    </source>
</evidence>
<dbReference type="InterPro" id="IPR025110">
    <property type="entry name" value="AMP-bd_C"/>
</dbReference>
<dbReference type="SUPFAM" id="SSF56801">
    <property type="entry name" value="Acetyl-CoA synthetase-like"/>
    <property type="match status" value="1"/>
</dbReference>
<dbReference type="InterPro" id="IPR045851">
    <property type="entry name" value="AMP-bd_C_sf"/>
</dbReference>
<gene>
    <name evidence="5" type="ORF">CYR75_11725</name>
</gene>
<dbReference type="Pfam" id="PF13193">
    <property type="entry name" value="AMP-binding_C"/>
    <property type="match status" value="1"/>
</dbReference>
<evidence type="ECO:0000256" key="2">
    <source>
        <dbReference type="ARBA" id="ARBA00022598"/>
    </source>
</evidence>
<evidence type="ECO:0000256" key="1">
    <source>
        <dbReference type="ARBA" id="ARBA00006432"/>
    </source>
</evidence>
<feature type="domain" description="AMP-dependent synthetase/ligase" evidence="3">
    <location>
        <begin position="39"/>
        <end position="426"/>
    </location>
</feature>
<dbReference type="Pfam" id="PF00501">
    <property type="entry name" value="AMP-binding"/>
    <property type="match status" value="1"/>
</dbReference>
<dbReference type="EMBL" id="CP025583">
    <property type="protein sequence ID" value="AUM74857.1"/>
    <property type="molecule type" value="Genomic_DNA"/>
</dbReference>
<dbReference type="AlphaFoldDB" id="A0A2K9MGT3"/>
<dbReference type="Proteomes" id="UP000234882">
    <property type="component" value="Chromosome"/>
</dbReference>
<evidence type="ECO:0000259" key="4">
    <source>
        <dbReference type="Pfam" id="PF13193"/>
    </source>
</evidence>
<dbReference type="PANTHER" id="PTHR43201:SF5">
    <property type="entry name" value="MEDIUM-CHAIN ACYL-COA LIGASE ACSF2, MITOCHONDRIAL"/>
    <property type="match status" value="1"/>
</dbReference>
<dbReference type="OrthoDB" id="9803968at2"/>
<reference evidence="6" key="1">
    <citation type="submission" date="2017-12" db="EMBL/GenBank/DDBJ databases">
        <title>Genomic analysis of Paracoccus sp. CBA4604.</title>
        <authorList>
            <person name="Roh S.W."/>
            <person name="Kim J.Y."/>
            <person name="Kim J.S."/>
        </authorList>
    </citation>
    <scope>NUCLEOTIDE SEQUENCE [LARGE SCALE GENOMIC DNA]</scope>
    <source>
        <strain evidence="6">CBA4604</strain>
    </source>
</reference>